<dbReference type="SUPFAM" id="SSF53146">
    <property type="entry name" value="Nitrogenase accessory factor-like"/>
    <property type="match status" value="1"/>
</dbReference>
<dbReference type="PANTHER" id="PTHR42983:SF1">
    <property type="entry name" value="IRON-MOLYBDENUM PROTEIN"/>
    <property type="match status" value="1"/>
</dbReference>
<dbReference type="InterPro" id="IPR033913">
    <property type="entry name" value="MTH1175_dom"/>
</dbReference>
<dbReference type="InterPro" id="IPR036105">
    <property type="entry name" value="DiNase_FeMo-co_biosyn_sf"/>
</dbReference>
<reference evidence="2" key="1">
    <citation type="journal article" date="2021" name="PeerJ">
        <title>Extensive microbial diversity within the chicken gut microbiome revealed by metagenomics and culture.</title>
        <authorList>
            <person name="Gilroy R."/>
            <person name="Ravi A."/>
            <person name="Getino M."/>
            <person name="Pursley I."/>
            <person name="Horton D.L."/>
            <person name="Alikhan N.F."/>
            <person name="Baker D."/>
            <person name="Gharbi K."/>
            <person name="Hall N."/>
            <person name="Watson M."/>
            <person name="Adriaenssens E.M."/>
            <person name="Foster-Nyarko E."/>
            <person name="Jarju S."/>
            <person name="Secka A."/>
            <person name="Antonio M."/>
            <person name="Oren A."/>
            <person name="Chaudhuri R.R."/>
            <person name="La Ragione R."/>
            <person name="Hildebrand F."/>
            <person name="Pallen M.J."/>
        </authorList>
    </citation>
    <scope>NUCLEOTIDE SEQUENCE</scope>
    <source>
        <strain evidence="2">CHK192-8294</strain>
    </source>
</reference>
<reference evidence="2" key="2">
    <citation type="submission" date="2021-04" db="EMBL/GenBank/DDBJ databases">
        <authorList>
            <person name="Gilroy R."/>
        </authorList>
    </citation>
    <scope>NUCLEOTIDE SEQUENCE</scope>
    <source>
        <strain evidence="2">CHK192-8294</strain>
    </source>
</reference>
<gene>
    <name evidence="2" type="ORF">H9712_03080</name>
</gene>
<feature type="domain" description="Dinitrogenase iron-molybdenum cofactor biosynthesis" evidence="1">
    <location>
        <begin position="10"/>
        <end position="97"/>
    </location>
</feature>
<comment type="caution">
    <text evidence="2">The sequence shown here is derived from an EMBL/GenBank/DDBJ whole genome shotgun (WGS) entry which is preliminary data.</text>
</comment>
<dbReference type="Gene3D" id="3.30.420.130">
    <property type="entry name" value="Dinitrogenase iron-molybdenum cofactor biosynthesis domain"/>
    <property type="match status" value="1"/>
</dbReference>
<dbReference type="Pfam" id="PF02579">
    <property type="entry name" value="Nitro_FeMo-Co"/>
    <property type="match status" value="1"/>
</dbReference>
<accession>A0A9D2MKN6</accession>
<organism evidence="2 3">
    <name type="scientific">Candidatus Flavonifractor intestinigallinarum</name>
    <dbReference type="NCBI Taxonomy" id="2838586"/>
    <lineage>
        <taxon>Bacteria</taxon>
        <taxon>Bacillati</taxon>
        <taxon>Bacillota</taxon>
        <taxon>Clostridia</taxon>
        <taxon>Eubacteriales</taxon>
        <taxon>Oscillospiraceae</taxon>
        <taxon>Flavonifractor</taxon>
    </lineage>
</organism>
<protein>
    <submittedName>
        <fullName evidence="2">NifB/NifX family molybdenum-iron cluster-binding protein</fullName>
    </submittedName>
</protein>
<proteinExistence type="predicted"/>
<evidence type="ECO:0000313" key="2">
    <source>
        <dbReference type="EMBL" id="HJB79947.1"/>
    </source>
</evidence>
<sequence>MKIAVASVGTEVGGHFGHCEHFRIYTVEDGKIQGEELVPNPEHKPGFLPNFLGDMGVEVVIAGGMGAHAVSLFQQRNIKTMMGVQGDARTAVEQYLKGELKSTDAVCHHHDHEHEHHHDHHCGGHHHDA</sequence>
<evidence type="ECO:0000313" key="3">
    <source>
        <dbReference type="Proteomes" id="UP000823921"/>
    </source>
</evidence>
<dbReference type="CDD" id="cd00851">
    <property type="entry name" value="MTH1175"/>
    <property type="match status" value="1"/>
</dbReference>
<dbReference type="PANTHER" id="PTHR42983">
    <property type="entry name" value="DINITROGENASE IRON-MOLYBDENUM COFACTOR PROTEIN-RELATED"/>
    <property type="match status" value="1"/>
</dbReference>
<dbReference type="Proteomes" id="UP000823921">
    <property type="component" value="Unassembled WGS sequence"/>
</dbReference>
<evidence type="ECO:0000259" key="1">
    <source>
        <dbReference type="Pfam" id="PF02579"/>
    </source>
</evidence>
<dbReference type="AlphaFoldDB" id="A0A9D2MKN6"/>
<name>A0A9D2MKN6_9FIRM</name>
<dbReference type="InterPro" id="IPR003731">
    <property type="entry name" value="Di-Nase_FeMo-co_biosynth"/>
</dbReference>
<dbReference type="EMBL" id="DWXO01000030">
    <property type="protein sequence ID" value="HJB79947.1"/>
    <property type="molecule type" value="Genomic_DNA"/>
</dbReference>